<dbReference type="UniPathway" id="UPA00135">
    <property type="reaction ID" value="UER00196"/>
</dbReference>
<evidence type="ECO:0000256" key="9">
    <source>
        <dbReference type="ARBA" id="ARBA00030455"/>
    </source>
</evidence>
<evidence type="ECO:0000256" key="4">
    <source>
        <dbReference type="ARBA" id="ARBA00013001"/>
    </source>
</evidence>
<dbReference type="EC" id="1.1.1.399" evidence="4"/>
<dbReference type="SUPFAM" id="SSF51735">
    <property type="entry name" value="NAD(P)-binding Rossmann-fold domains"/>
    <property type="match status" value="1"/>
</dbReference>
<evidence type="ECO:0000256" key="3">
    <source>
        <dbReference type="ARBA" id="ARBA00005854"/>
    </source>
</evidence>
<dbReference type="CDD" id="cd04901">
    <property type="entry name" value="ACT_3PGDH"/>
    <property type="match status" value="1"/>
</dbReference>
<evidence type="ECO:0000256" key="5">
    <source>
        <dbReference type="ARBA" id="ARBA00013143"/>
    </source>
</evidence>
<organism evidence="14 15">
    <name type="scientific">Tetragenococcus halophilus subsp. halophilus</name>
    <dbReference type="NCBI Taxonomy" id="1513897"/>
    <lineage>
        <taxon>Bacteria</taxon>
        <taxon>Bacillati</taxon>
        <taxon>Bacillota</taxon>
        <taxon>Bacilli</taxon>
        <taxon>Lactobacillales</taxon>
        <taxon>Enterococcaceae</taxon>
        <taxon>Tetragenococcus</taxon>
    </lineage>
</organism>
<gene>
    <name evidence="14" type="ORF">TEHN7118_0151</name>
</gene>
<dbReference type="Proteomes" id="UP000236214">
    <property type="component" value="Unassembled WGS sequence"/>
</dbReference>
<dbReference type="Pfam" id="PF00389">
    <property type="entry name" value="2-Hacid_dh"/>
    <property type="match status" value="1"/>
</dbReference>
<dbReference type="InterPro" id="IPR006140">
    <property type="entry name" value="D-isomer_DH_NAD-bd"/>
</dbReference>
<comment type="similarity">
    <text evidence="3 12">Belongs to the D-isomer specific 2-hydroxyacid dehydrogenase family.</text>
</comment>
<dbReference type="InterPro" id="IPR002912">
    <property type="entry name" value="ACT_dom"/>
</dbReference>
<keyword evidence="8" id="KW-0520">NAD</keyword>
<evidence type="ECO:0000256" key="6">
    <source>
        <dbReference type="ARBA" id="ARBA00021582"/>
    </source>
</evidence>
<evidence type="ECO:0000256" key="10">
    <source>
        <dbReference type="ARBA" id="ARBA00048126"/>
    </source>
</evidence>
<comment type="catalytic activity">
    <reaction evidence="10">
        <text>(R)-2-hydroxyglutarate + NAD(+) = 2-oxoglutarate + NADH + H(+)</text>
        <dbReference type="Rhea" id="RHEA:49612"/>
        <dbReference type="ChEBI" id="CHEBI:15378"/>
        <dbReference type="ChEBI" id="CHEBI:15801"/>
        <dbReference type="ChEBI" id="CHEBI:16810"/>
        <dbReference type="ChEBI" id="CHEBI:57540"/>
        <dbReference type="ChEBI" id="CHEBI:57945"/>
        <dbReference type="EC" id="1.1.1.399"/>
    </reaction>
</comment>
<dbReference type="PANTHER" id="PTHR42938">
    <property type="entry name" value="FORMATE DEHYDROGENASE 1"/>
    <property type="match status" value="1"/>
</dbReference>
<dbReference type="EC" id="1.1.1.95" evidence="5"/>
<keyword evidence="7 12" id="KW-0560">Oxidoreductase</keyword>
<evidence type="ECO:0000256" key="2">
    <source>
        <dbReference type="ARBA" id="ARBA00005216"/>
    </source>
</evidence>
<comment type="pathway">
    <text evidence="2">Amino-acid biosynthesis; L-serine biosynthesis; L-serine from 3-phospho-D-glycerate: step 1/3.</text>
</comment>
<sequence>MHQITTFNAIAPEGMARLEKEKYAINENQHPEGIILRSKKLESSDLPDSVLAIARAGTGVNNIPVDLCTEQGVVVFNTPGANANAVKELVLVSLLLSVRPVVRGINWLQQLTGSDIAEQAEAHKKQFAGHELEGKKLGVIGLGSIGAMVANDAYRLGMEVMGYDPYVSVDTAWSISRRVHRAKDISEIFTSCDFITVHVPLQEKTHHLIGQKEIAMMKNSAQLFNFARAEIVDNHAVVEAIDADELAGFTTDFADEQLLHQKRITVLPHLGASTAEAETNSAKIAVRTLKRFIETGVIKRSVNFPTVDMAFHSPYRITVINRNVPNMLGQISAVIADFEINIDNMINRGRDDYAYTLVDIDESDENKISNVVEKLRETDDIIRVRVIKKEEVPY</sequence>
<dbReference type="PROSITE" id="PS51671">
    <property type="entry name" value="ACT"/>
    <property type="match status" value="1"/>
</dbReference>
<dbReference type="SUPFAM" id="SSF55021">
    <property type="entry name" value="ACT-like"/>
    <property type="match status" value="1"/>
</dbReference>
<dbReference type="Pfam" id="PF13291">
    <property type="entry name" value="ACT_4"/>
    <property type="match status" value="1"/>
</dbReference>
<dbReference type="CDD" id="cd12174">
    <property type="entry name" value="PGDH_like_3"/>
    <property type="match status" value="1"/>
</dbReference>
<evidence type="ECO:0000313" key="14">
    <source>
        <dbReference type="EMBL" id="GBD67345.1"/>
    </source>
</evidence>
<dbReference type="Gene3D" id="3.40.50.720">
    <property type="entry name" value="NAD(P)-binding Rossmann-like Domain"/>
    <property type="match status" value="2"/>
</dbReference>
<evidence type="ECO:0000256" key="8">
    <source>
        <dbReference type="ARBA" id="ARBA00023027"/>
    </source>
</evidence>
<dbReference type="AlphaFoldDB" id="A0A2H6CQS3"/>
<comment type="function">
    <text evidence="1">Catalyzes the reversible oxidation of 3-phospho-D-glycerate to 3-phosphonooxypyruvate, the first step of the phosphorylated L-serine biosynthesis pathway. Also catalyzes the reversible oxidation of 2-hydroxyglutarate to 2-oxoglutarate.</text>
</comment>
<dbReference type="GO" id="GO:0051287">
    <property type="term" value="F:NAD binding"/>
    <property type="evidence" value="ECO:0007669"/>
    <property type="project" value="InterPro"/>
</dbReference>
<keyword evidence="15" id="KW-1185">Reference proteome</keyword>
<evidence type="ECO:0000313" key="15">
    <source>
        <dbReference type="Proteomes" id="UP000236214"/>
    </source>
</evidence>
<dbReference type="Pfam" id="PF02826">
    <property type="entry name" value="2-Hacid_dh_C"/>
    <property type="match status" value="1"/>
</dbReference>
<dbReference type="PROSITE" id="PS00065">
    <property type="entry name" value="D_2_HYDROXYACID_DH_1"/>
    <property type="match status" value="1"/>
</dbReference>
<evidence type="ECO:0000256" key="11">
    <source>
        <dbReference type="ARBA" id="ARBA00048731"/>
    </source>
</evidence>
<proteinExistence type="inferred from homology"/>
<comment type="catalytic activity">
    <reaction evidence="11">
        <text>(2R)-3-phosphoglycerate + NAD(+) = 3-phosphooxypyruvate + NADH + H(+)</text>
        <dbReference type="Rhea" id="RHEA:12641"/>
        <dbReference type="ChEBI" id="CHEBI:15378"/>
        <dbReference type="ChEBI" id="CHEBI:18110"/>
        <dbReference type="ChEBI" id="CHEBI:57540"/>
        <dbReference type="ChEBI" id="CHEBI:57945"/>
        <dbReference type="ChEBI" id="CHEBI:58272"/>
        <dbReference type="EC" id="1.1.1.95"/>
    </reaction>
</comment>
<evidence type="ECO:0000256" key="1">
    <source>
        <dbReference type="ARBA" id="ARBA00003800"/>
    </source>
</evidence>
<dbReference type="InterPro" id="IPR029753">
    <property type="entry name" value="D-isomer_DH_CS"/>
</dbReference>
<dbReference type="EMBL" id="BDEC01000005">
    <property type="protein sequence ID" value="GBD67345.1"/>
    <property type="molecule type" value="Genomic_DNA"/>
</dbReference>
<accession>A0A2H6CQS3</accession>
<evidence type="ECO:0000259" key="13">
    <source>
        <dbReference type="PROSITE" id="PS51671"/>
    </source>
</evidence>
<dbReference type="PROSITE" id="PS00670">
    <property type="entry name" value="D_2_HYDROXYACID_DH_2"/>
    <property type="match status" value="1"/>
</dbReference>
<name>A0A2H6CQS3_TETHA</name>
<comment type="caution">
    <text evidence="14">The sequence shown here is derived from an EMBL/GenBank/DDBJ whole genome shotgun (WGS) entry which is preliminary data.</text>
</comment>
<dbReference type="InterPro" id="IPR029752">
    <property type="entry name" value="D-isomer_DH_CS1"/>
</dbReference>
<reference evidence="14 15" key="1">
    <citation type="submission" date="2016-05" db="EMBL/GenBank/DDBJ databases">
        <title>Whole genome sequencing of Tetragenococcus halophilus subsp. halophilus NISL 7118.</title>
        <authorList>
            <person name="Shiwa Y."/>
            <person name="Nishimura I."/>
            <person name="Yoshikawa H."/>
            <person name="Koyama Y."/>
            <person name="Oguma T."/>
        </authorList>
    </citation>
    <scope>NUCLEOTIDE SEQUENCE [LARGE SCALE GENOMIC DNA]</scope>
    <source>
        <strain evidence="14 15">NISL 7118</strain>
    </source>
</reference>
<dbReference type="InterPro" id="IPR006139">
    <property type="entry name" value="D-isomer_2_OHA_DH_cat_dom"/>
</dbReference>
<dbReference type="Gene3D" id="3.30.70.260">
    <property type="match status" value="1"/>
</dbReference>
<evidence type="ECO:0000256" key="7">
    <source>
        <dbReference type="ARBA" id="ARBA00023002"/>
    </source>
</evidence>
<dbReference type="RefSeq" id="WP_103103254.1">
    <property type="nucleotide sequence ID" value="NZ_BDEC01000005.1"/>
</dbReference>
<evidence type="ECO:0000256" key="12">
    <source>
        <dbReference type="RuleBase" id="RU003719"/>
    </source>
</evidence>
<dbReference type="InterPro" id="IPR036291">
    <property type="entry name" value="NAD(P)-bd_dom_sf"/>
</dbReference>
<feature type="domain" description="ACT" evidence="13">
    <location>
        <begin position="316"/>
        <end position="389"/>
    </location>
</feature>
<dbReference type="GO" id="GO:0004617">
    <property type="term" value="F:phosphoglycerate dehydrogenase activity"/>
    <property type="evidence" value="ECO:0007669"/>
    <property type="project" value="UniProtKB-EC"/>
</dbReference>
<protein>
    <recommendedName>
        <fullName evidence="6">D-3-phosphoglycerate dehydrogenase</fullName>
        <ecNumber evidence="4">1.1.1.399</ecNumber>
        <ecNumber evidence="5">1.1.1.95</ecNumber>
    </recommendedName>
    <alternativeName>
        <fullName evidence="9">2-oxoglutarate reductase</fullName>
    </alternativeName>
</protein>
<dbReference type="SUPFAM" id="SSF52283">
    <property type="entry name" value="Formate/glycerate dehydrogenase catalytic domain-like"/>
    <property type="match status" value="1"/>
</dbReference>
<dbReference type="InterPro" id="IPR045865">
    <property type="entry name" value="ACT-like_dom_sf"/>
</dbReference>
<dbReference type="PANTHER" id="PTHR42938:SF47">
    <property type="entry name" value="HYDROXYPYRUVATE REDUCTASE"/>
    <property type="match status" value="1"/>
</dbReference>